<evidence type="ECO:0000313" key="2">
    <source>
        <dbReference type="EMBL" id="CAF1097953.1"/>
    </source>
</evidence>
<evidence type="ECO:0000313" key="4">
    <source>
        <dbReference type="Proteomes" id="UP000677228"/>
    </source>
</evidence>
<sequence length="302" mass="34737">MLEPFSSHSSNTKKRALNKIDAWEADTIQTITDATERARQKVYQLVDETKDVVKGQFEKVSNEMRTGKEEENYVESTLDSWRQQLTQMKDQLETPTSTIVVNSRQVEWSSMITVTSEQVTVKVGAMESVTDRSNARATAKLSKGCSCLLDGQADNDDLLHEFELERENHLECIRDFERHIKLLKAIIEKVVLFVPRSCNYFNLDNIKLQAKFDAEKEDYILPPVSTTDLQSPQMSANNQTKNESTVRVNQHEPDTTRLKRLELLLNEGQRLRLTEPKALTDSYTTRRLNPFEIPAHLKKKYG</sequence>
<evidence type="ECO:0000256" key="1">
    <source>
        <dbReference type="SAM" id="MobiDB-lite"/>
    </source>
</evidence>
<feature type="compositionally biased region" description="Polar residues" evidence="1">
    <location>
        <begin position="225"/>
        <end position="248"/>
    </location>
</feature>
<organism evidence="2 4">
    <name type="scientific">Didymodactylos carnosus</name>
    <dbReference type="NCBI Taxonomy" id="1234261"/>
    <lineage>
        <taxon>Eukaryota</taxon>
        <taxon>Metazoa</taxon>
        <taxon>Spiralia</taxon>
        <taxon>Gnathifera</taxon>
        <taxon>Rotifera</taxon>
        <taxon>Eurotatoria</taxon>
        <taxon>Bdelloidea</taxon>
        <taxon>Philodinida</taxon>
        <taxon>Philodinidae</taxon>
        <taxon>Didymodactylos</taxon>
    </lineage>
</organism>
<dbReference type="Proteomes" id="UP000677228">
    <property type="component" value="Unassembled WGS sequence"/>
</dbReference>
<feature type="region of interest" description="Disordered" evidence="1">
    <location>
        <begin position="225"/>
        <end position="252"/>
    </location>
</feature>
<dbReference type="EMBL" id="CAJOBA010009788">
    <property type="protein sequence ID" value="CAF3859425.1"/>
    <property type="molecule type" value="Genomic_DNA"/>
</dbReference>
<gene>
    <name evidence="2" type="ORF">OVA965_LOCUS19147</name>
    <name evidence="3" type="ORF">TMI583_LOCUS19162</name>
</gene>
<dbReference type="EMBL" id="CAJNOK010009769">
    <property type="protein sequence ID" value="CAF1097953.1"/>
    <property type="molecule type" value="Genomic_DNA"/>
</dbReference>
<reference evidence="2" key="1">
    <citation type="submission" date="2021-02" db="EMBL/GenBank/DDBJ databases">
        <authorList>
            <person name="Nowell W R."/>
        </authorList>
    </citation>
    <scope>NUCLEOTIDE SEQUENCE</scope>
</reference>
<comment type="caution">
    <text evidence="2">The sequence shown here is derived from an EMBL/GenBank/DDBJ whole genome shotgun (WGS) entry which is preliminary data.</text>
</comment>
<protein>
    <submittedName>
        <fullName evidence="2">Uncharacterized protein</fullName>
    </submittedName>
</protein>
<proteinExistence type="predicted"/>
<dbReference type="AlphaFoldDB" id="A0A8S2EB49"/>
<dbReference type="Proteomes" id="UP000682733">
    <property type="component" value="Unassembled WGS sequence"/>
</dbReference>
<accession>A0A8S2EB49</accession>
<name>A0A8S2EB49_9BILA</name>
<evidence type="ECO:0000313" key="3">
    <source>
        <dbReference type="EMBL" id="CAF3859425.1"/>
    </source>
</evidence>